<evidence type="ECO:0000256" key="1">
    <source>
        <dbReference type="ARBA" id="ARBA00023002"/>
    </source>
</evidence>
<feature type="domain" description="FAD dependent oxidoreductase" evidence="2">
    <location>
        <begin position="17"/>
        <end position="364"/>
    </location>
</feature>
<reference evidence="3" key="1">
    <citation type="submission" date="2018-06" db="EMBL/GenBank/DDBJ databases">
        <authorList>
            <person name="Zhirakovskaya E."/>
        </authorList>
    </citation>
    <scope>NUCLEOTIDE SEQUENCE</scope>
</reference>
<dbReference type="GO" id="GO:0005737">
    <property type="term" value="C:cytoplasm"/>
    <property type="evidence" value="ECO:0007669"/>
    <property type="project" value="TreeGrafter"/>
</dbReference>
<dbReference type="Pfam" id="PF01266">
    <property type="entry name" value="DAO"/>
    <property type="match status" value="1"/>
</dbReference>
<name>A0A3B0SRW6_9ZZZZ</name>
<dbReference type="SUPFAM" id="SSF51905">
    <property type="entry name" value="FAD/NAD(P)-binding domain"/>
    <property type="match status" value="1"/>
</dbReference>
<dbReference type="EMBL" id="UOEJ01000176">
    <property type="protein sequence ID" value="VAW03757.1"/>
    <property type="molecule type" value="Genomic_DNA"/>
</dbReference>
<dbReference type="AlphaFoldDB" id="A0A3B0SRW6"/>
<evidence type="ECO:0000259" key="2">
    <source>
        <dbReference type="Pfam" id="PF01266"/>
    </source>
</evidence>
<dbReference type="Gene3D" id="3.50.50.60">
    <property type="entry name" value="FAD/NAD(P)-binding domain"/>
    <property type="match status" value="1"/>
</dbReference>
<dbReference type="PANTHER" id="PTHR13847">
    <property type="entry name" value="SARCOSINE DEHYDROGENASE-RELATED"/>
    <property type="match status" value="1"/>
</dbReference>
<organism evidence="3">
    <name type="scientific">hydrothermal vent metagenome</name>
    <dbReference type="NCBI Taxonomy" id="652676"/>
    <lineage>
        <taxon>unclassified sequences</taxon>
        <taxon>metagenomes</taxon>
        <taxon>ecological metagenomes</taxon>
    </lineage>
</organism>
<evidence type="ECO:0000313" key="3">
    <source>
        <dbReference type="EMBL" id="VAW03757.1"/>
    </source>
</evidence>
<dbReference type="InterPro" id="IPR006076">
    <property type="entry name" value="FAD-dep_OxRdtase"/>
</dbReference>
<dbReference type="PANTHER" id="PTHR13847:SF287">
    <property type="entry name" value="FAD-DEPENDENT OXIDOREDUCTASE DOMAIN-CONTAINING PROTEIN 1"/>
    <property type="match status" value="1"/>
</dbReference>
<accession>A0A3B0SRW6</accession>
<gene>
    <name evidence="3" type="ORF">MNBD_ALPHA01-2346</name>
</gene>
<sequence>MIQRIIQTVTEGPETADFIIIGGGIAGASAAYELCKTGRVIILEKESHPAYHTTGRSAAIFQKGYSNGDPVIHALVMASEDFLRHPPKDFAAHPLLTPRVLIYIASKNHPEALENLYHNLSAIDVGIEQIDTSQTAGIFPCLTPEYQNSAILEKDVADMDVTALHEGYLRAVKEQGGQILTNAGVEKLTRKGEYWHVRTNTQEFRAPVVINAAGAWVDRVAEMADITPINIRPLRRTVVLVPPPAEIGPDIDGLPFVMDAGQGFYFKPDAGKILVTPGDQHLSPPCDAQPEEMDIARAVHYLEKATGLKIRKVDHSWAGLRNHVADGHPVVGFDPESDGFFWLAAQGGFGIKTAPAMGRITASLITEGTLPQDIRDLGLTEDRISIRRLKK</sequence>
<dbReference type="GO" id="GO:0008115">
    <property type="term" value="F:sarcosine oxidase activity"/>
    <property type="evidence" value="ECO:0007669"/>
    <property type="project" value="UniProtKB-EC"/>
</dbReference>
<dbReference type="InterPro" id="IPR036188">
    <property type="entry name" value="FAD/NAD-bd_sf"/>
</dbReference>
<dbReference type="EC" id="1.5.3.1" evidence="3"/>
<keyword evidence="1 3" id="KW-0560">Oxidoreductase</keyword>
<proteinExistence type="predicted"/>
<protein>
    <submittedName>
        <fullName evidence="3">Sarcosine oxidase beta subunit</fullName>
        <ecNumber evidence="3">1.5.3.1</ecNumber>
    </submittedName>
</protein>
<dbReference type="Gene3D" id="3.30.9.10">
    <property type="entry name" value="D-Amino Acid Oxidase, subunit A, domain 2"/>
    <property type="match status" value="1"/>
</dbReference>